<accession>A0A101LWD2</accession>
<dbReference type="EMBL" id="LKAM01000011">
    <property type="protein sequence ID" value="KUM46587.1"/>
    <property type="molecule type" value="Genomic_DNA"/>
</dbReference>
<feature type="compositionally biased region" description="Low complexity" evidence="1">
    <location>
        <begin position="26"/>
        <end position="41"/>
    </location>
</feature>
<gene>
    <name evidence="2" type="ORF">ABT39_MTgene1689</name>
</gene>
<geneLocation type="mitochondrion" evidence="2"/>
<comment type="caution">
    <text evidence="2">The sequence shown here is derived from an EMBL/GenBank/DDBJ whole genome shotgun (WGS) entry which is preliminary data.</text>
</comment>
<organism evidence="2">
    <name type="scientific">Picea glauca</name>
    <name type="common">White spruce</name>
    <name type="synonym">Pinus glauca</name>
    <dbReference type="NCBI Taxonomy" id="3330"/>
    <lineage>
        <taxon>Eukaryota</taxon>
        <taxon>Viridiplantae</taxon>
        <taxon>Streptophyta</taxon>
        <taxon>Embryophyta</taxon>
        <taxon>Tracheophyta</taxon>
        <taxon>Spermatophyta</taxon>
        <taxon>Pinopsida</taxon>
        <taxon>Pinidae</taxon>
        <taxon>Conifers I</taxon>
        <taxon>Pinales</taxon>
        <taxon>Pinaceae</taxon>
        <taxon>Picea</taxon>
    </lineage>
</organism>
<proteinExistence type="predicted"/>
<protein>
    <submittedName>
        <fullName evidence="2">Uncharacterized protein</fullName>
    </submittedName>
</protein>
<evidence type="ECO:0000256" key="1">
    <source>
        <dbReference type="SAM" id="MobiDB-lite"/>
    </source>
</evidence>
<sequence length="116" mass="12988">MRGECHAPSCTDGGEGKLWAMASGHGRIPSSRGGRVRSPSRNEGSEERGRSPAREKSEDARVYVGRNQSRDRSPLSFWPLDCGDMNGSVKVVVRFLFLPAWNHHFYCCHKPARFDP</sequence>
<name>A0A101LWD2_PICGL</name>
<feature type="compositionally biased region" description="Basic and acidic residues" evidence="1">
    <location>
        <begin position="43"/>
        <end position="61"/>
    </location>
</feature>
<reference evidence="2" key="1">
    <citation type="journal article" date="2015" name="Genome Biol. Evol.">
        <title>Organellar Genomes of White Spruce (Picea glauca): Assembly and Annotation.</title>
        <authorList>
            <person name="Jackman S.D."/>
            <person name="Warren R.L."/>
            <person name="Gibb E.A."/>
            <person name="Vandervalk B.P."/>
            <person name="Mohamadi H."/>
            <person name="Chu J."/>
            <person name="Raymond A."/>
            <person name="Pleasance S."/>
            <person name="Coope R."/>
            <person name="Wildung M.R."/>
            <person name="Ritland C.E."/>
            <person name="Bousquet J."/>
            <person name="Jones S.J."/>
            <person name="Bohlmann J."/>
            <person name="Birol I."/>
        </authorList>
    </citation>
    <scope>NUCLEOTIDE SEQUENCE [LARGE SCALE GENOMIC DNA]</scope>
    <source>
        <tissue evidence="2">Flushing bud</tissue>
    </source>
</reference>
<dbReference type="AlphaFoldDB" id="A0A101LWD2"/>
<feature type="region of interest" description="Disordered" evidence="1">
    <location>
        <begin position="1"/>
        <end position="73"/>
    </location>
</feature>
<keyword evidence="2" id="KW-0496">Mitochondrion</keyword>
<evidence type="ECO:0000313" key="2">
    <source>
        <dbReference type="EMBL" id="KUM46587.1"/>
    </source>
</evidence>